<keyword evidence="3" id="KW-1185">Reference proteome</keyword>
<accession>A0A7X6MEV1</accession>
<reference evidence="2 3" key="1">
    <citation type="submission" date="2020-04" db="EMBL/GenBank/DDBJ databases">
        <title>MicrobeNet Type strains.</title>
        <authorList>
            <person name="Nicholson A.C."/>
        </authorList>
    </citation>
    <scope>NUCLEOTIDE SEQUENCE [LARGE SCALE GENOMIC DNA]</scope>
    <source>
        <strain evidence="2 3">ATCC 23612</strain>
    </source>
</reference>
<keyword evidence="1" id="KW-0812">Transmembrane</keyword>
<dbReference type="AlphaFoldDB" id="A0A7X6MEV1"/>
<feature type="transmembrane region" description="Helical" evidence="1">
    <location>
        <begin position="225"/>
        <end position="247"/>
    </location>
</feature>
<dbReference type="Proteomes" id="UP000553209">
    <property type="component" value="Unassembled WGS sequence"/>
</dbReference>
<feature type="transmembrane region" description="Helical" evidence="1">
    <location>
        <begin position="12"/>
        <end position="35"/>
    </location>
</feature>
<gene>
    <name evidence="2" type="ORF">HGB44_12370</name>
</gene>
<proteinExistence type="predicted"/>
<protein>
    <submittedName>
        <fullName evidence="2">ABC transporter permease subunit</fullName>
    </submittedName>
</protein>
<name>A0A7X6MEV1_9ACTN</name>
<comment type="caution">
    <text evidence="2">The sequence shown here is derived from an EMBL/GenBank/DDBJ whole genome shotgun (WGS) entry which is preliminary data.</text>
</comment>
<sequence>MNGVLRAEADKLRTLVSVWITCLATPVLTVGLAWLSGWSVGQALENDPGMLVREVVPEQSGFDAIMYGQAGMVVLGVLAVSGEYTGGQLRTSLLAVPDRPRLLLAKATAVALAALPVAAVTVTAAFAATQLGLGEHGYPLADVVGGPVPGALAGAVLYWVLLALLAAGLTVVARNAIVPLTVLISTVLALSFFLSMLTDAADYLPDRAGAQMFLLGGPNRTDLSALQGGAVMAAWVVLVWAAAVWLFRRRDA</sequence>
<keyword evidence="1" id="KW-1133">Transmembrane helix</keyword>
<evidence type="ECO:0000313" key="2">
    <source>
        <dbReference type="EMBL" id="NKY98443.1"/>
    </source>
</evidence>
<feature type="transmembrane region" description="Helical" evidence="1">
    <location>
        <begin position="103"/>
        <end position="128"/>
    </location>
</feature>
<organism evidence="2 3">
    <name type="scientific">Nocardiopsis alborubida</name>
    <dbReference type="NCBI Taxonomy" id="146802"/>
    <lineage>
        <taxon>Bacteria</taxon>
        <taxon>Bacillati</taxon>
        <taxon>Actinomycetota</taxon>
        <taxon>Actinomycetes</taxon>
        <taxon>Streptosporangiales</taxon>
        <taxon>Nocardiopsidaceae</taxon>
        <taxon>Nocardiopsis</taxon>
    </lineage>
</organism>
<feature type="transmembrane region" description="Helical" evidence="1">
    <location>
        <begin position="64"/>
        <end position="82"/>
    </location>
</feature>
<keyword evidence="1" id="KW-0472">Membrane</keyword>
<evidence type="ECO:0000256" key="1">
    <source>
        <dbReference type="SAM" id="Phobius"/>
    </source>
</evidence>
<dbReference type="RefSeq" id="WP_061078104.1">
    <property type="nucleotide sequence ID" value="NZ_JAAXPG010000010.1"/>
</dbReference>
<feature type="transmembrane region" description="Helical" evidence="1">
    <location>
        <begin position="148"/>
        <end position="169"/>
    </location>
</feature>
<dbReference type="EMBL" id="JAAXPG010000010">
    <property type="protein sequence ID" value="NKY98443.1"/>
    <property type="molecule type" value="Genomic_DNA"/>
</dbReference>
<feature type="transmembrane region" description="Helical" evidence="1">
    <location>
        <begin position="176"/>
        <end position="197"/>
    </location>
</feature>
<dbReference type="Pfam" id="PF12730">
    <property type="entry name" value="ABC2_membrane_4"/>
    <property type="match status" value="1"/>
</dbReference>
<evidence type="ECO:0000313" key="3">
    <source>
        <dbReference type="Proteomes" id="UP000553209"/>
    </source>
</evidence>